<dbReference type="InterPro" id="IPR050553">
    <property type="entry name" value="Thioredoxin_ResA/DsbE_sf"/>
</dbReference>
<dbReference type="GO" id="GO:0017004">
    <property type="term" value="P:cytochrome complex assembly"/>
    <property type="evidence" value="ECO:0007669"/>
    <property type="project" value="UniProtKB-KW"/>
</dbReference>
<dbReference type="GO" id="GO:0016209">
    <property type="term" value="F:antioxidant activity"/>
    <property type="evidence" value="ECO:0007669"/>
    <property type="project" value="InterPro"/>
</dbReference>
<keyword evidence="4" id="KW-0676">Redox-active center</keyword>
<dbReference type="SUPFAM" id="SSF52833">
    <property type="entry name" value="Thioredoxin-like"/>
    <property type="match status" value="1"/>
</dbReference>
<sequence length="364" mass="42522">MRIILIILVVALITSCSNQTKNKNYLIEGDLVHLEAGCKISMNPNTKSDQKITVISSKEKFVFELNDSIDKGEYTLEIVNPKNSTKQNLYFWYNKQDLLFKGDFNQFKQIKVENDETNNITHKYYQVIDTYDRKMSKLLETVKDPDKLNVLVTKYFDSIQKDQKALIFKHSNNPFSLHKIVFLKNKFSSDNLSIVYNKLSDNLKKSTDGKLLRNYLSSKRVEIGKNFVDFKAKTIKGNYVKLSDYKGKIILLDFWANWCTWCHVQNKQEFTPLQAKYKNDLVIISYSLDETTEDWQEAIKKDSYKWENLSNLKGMNDPVSYIYKVNLLPHSFLIDKQGKVVKEFIGYEGENIIEAEIQKLINKS</sequence>
<dbReference type="PANTHER" id="PTHR42852:SF6">
    <property type="entry name" value="THIOL:DISULFIDE INTERCHANGE PROTEIN DSBE"/>
    <property type="match status" value="1"/>
</dbReference>
<dbReference type="CDD" id="cd02966">
    <property type="entry name" value="TlpA_like_family"/>
    <property type="match status" value="1"/>
</dbReference>
<dbReference type="GO" id="GO:0016491">
    <property type="term" value="F:oxidoreductase activity"/>
    <property type="evidence" value="ECO:0007669"/>
    <property type="project" value="InterPro"/>
</dbReference>
<evidence type="ECO:0000256" key="5">
    <source>
        <dbReference type="SAM" id="SignalP"/>
    </source>
</evidence>
<evidence type="ECO:0000259" key="6">
    <source>
        <dbReference type="PROSITE" id="PS51352"/>
    </source>
</evidence>
<evidence type="ECO:0000313" key="7">
    <source>
        <dbReference type="EMBL" id="SNR15837.1"/>
    </source>
</evidence>
<evidence type="ECO:0000256" key="2">
    <source>
        <dbReference type="ARBA" id="ARBA00022748"/>
    </source>
</evidence>
<keyword evidence="7" id="KW-0449">Lipoprotein</keyword>
<dbReference type="Gene3D" id="3.40.30.10">
    <property type="entry name" value="Glutaredoxin"/>
    <property type="match status" value="1"/>
</dbReference>
<evidence type="ECO:0000256" key="4">
    <source>
        <dbReference type="ARBA" id="ARBA00023284"/>
    </source>
</evidence>
<gene>
    <name evidence="7" type="ORF">TJEJU_2142</name>
</gene>
<dbReference type="KEGG" id="tje:TJEJU_2142"/>
<dbReference type="InterPro" id="IPR000866">
    <property type="entry name" value="AhpC/TSA"/>
</dbReference>
<dbReference type="OrthoDB" id="1069091at2"/>
<keyword evidence="2" id="KW-0201">Cytochrome c-type biogenesis</keyword>
<evidence type="ECO:0000256" key="3">
    <source>
        <dbReference type="ARBA" id="ARBA00023157"/>
    </source>
</evidence>
<reference evidence="7 8" key="1">
    <citation type="submission" date="2017-07" db="EMBL/GenBank/DDBJ databases">
        <authorList>
            <person name="Sun Z.S."/>
            <person name="Albrecht U."/>
            <person name="Echele G."/>
            <person name="Lee C.C."/>
        </authorList>
    </citation>
    <scope>NUCLEOTIDE SEQUENCE [LARGE SCALE GENOMIC DNA]</scope>
    <source>
        <strain evidence="8">type strain: KCTC 22618</strain>
    </source>
</reference>
<organism evidence="7 8">
    <name type="scientific">Tenacibaculum jejuense</name>
    <dbReference type="NCBI Taxonomy" id="584609"/>
    <lineage>
        <taxon>Bacteria</taxon>
        <taxon>Pseudomonadati</taxon>
        <taxon>Bacteroidota</taxon>
        <taxon>Flavobacteriia</taxon>
        <taxon>Flavobacteriales</taxon>
        <taxon>Flavobacteriaceae</taxon>
        <taxon>Tenacibaculum</taxon>
    </lineage>
</organism>
<dbReference type="Pfam" id="PF00578">
    <property type="entry name" value="AhpC-TSA"/>
    <property type="match status" value="1"/>
</dbReference>
<accession>A0A238U9I5</accession>
<name>A0A238U9I5_9FLAO</name>
<dbReference type="GO" id="GO:0030313">
    <property type="term" value="C:cell envelope"/>
    <property type="evidence" value="ECO:0007669"/>
    <property type="project" value="UniProtKB-SubCell"/>
</dbReference>
<dbReference type="Proteomes" id="UP000215214">
    <property type="component" value="Chromosome TJEJU"/>
</dbReference>
<dbReference type="PROSITE" id="PS51352">
    <property type="entry name" value="THIOREDOXIN_2"/>
    <property type="match status" value="1"/>
</dbReference>
<feature type="chain" id="PRO_5013394180" evidence="5">
    <location>
        <begin position="21"/>
        <end position="364"/>
    </location>
</feature>
<feature type="domain" description="Thioredoxin" evidence="6">
    <location>
        <begin position="221"/>
        <end position="364"/>
    </location>
</feature>
<keyword evidence="5" id="KW-0732">Signal</keyword>
<feature type="signal peptide" evidence="5">
    <location>
        <begin position="1"/>
        <end position="20"/>
    </location>
</feature>
<comment type="subcellular location">
    <subcellularLocation>
        <location evidence="1">Cell envelope</location>
    </subcellularLocation>
</comment>
<dbReference type="InterPro" id="IPR036249">
    <property type="entry name" value="Thioredoxin-like_sf"/>
</dbReference>
<keyword evidence="8" id="KW-1185">Reference proteome</keyword>
<keyword evidence="3" id="KW-1015">Disulfide bond</keyword>
<dbReference type="PROSITE" id="PS51257">
    <property type="entry name" value="PROKAR_LIPOPROTEIN"/>
    <property type="match status" value="1"/>
</dbReference>
<proteinExistence type="predicted"/>
<dbReference type="RefSeq" id="WP_095071925.1">
    <property type="nucleotide sequence ID" value="NZ_LT899436.1"/>
</dbReference>
<evidence type="ECO:0000313" key="8">
    <source>
        <dbReference type="Proteomes" id="UP000215214"/>
    </source>
</evidence>
<dbReference type="AlphaFoldDB" id="A0A238U9I5"/>
<dbReference type="PANTHER" id="PTHR42852">
    <property type="entry name" value="THIOL:DISULFIDE INTERCHANGE PROTEIN DSBE"/>
    <property type="match status" value="1"/>
</dbReference>
<protein>
    <submittedName>
        <fullName evidence="7">Probable lipoprotein</fullName>
    </submittedName>
</protein>
<evidence type="ECO:0000256" key="1">
    <source>
        <dbReference type="ARBA" id="ARBA00004196"/>
    </source>
</evidence>
<dbReference type="EMBL" id="LT899436">
    <property type="protein sequence ID" value="SNR15837.1"/>
    <property type="molecule type" value="Genomic_DNA"/>
</dbReference>
<dbReference type="InterPro" id="IPR013766">
    <property type="entry name" value="Thioredoxin_domain"/>
</dbReference>